<evidence type="ECO:0000313" key="7">
    <source>
        <dbReference type="EMBL" id="KAJ8021064.1"/>
    </source>
</evidence>
<dbReference type="InterPro" id="IPR017452">
    <property type="entry name" value="GPCR_Rhodpsn_7TM"/>
</dbReference>
<feature type="transmembrane region" description="Helical" evidence="5">
    <location>
        <begin position="60"/>
        <end position="78"/>
    </location>
</feature>
<evidence type="ECO:0000256" key="3">
    <source>
        <dbReference type="ARBA" id="ARBA00022989"/>
    </source>
</evidence>
<dbReference type="PRINTS" id="PR00237">
    <property type="entry name" value="GPCRRHODOPSN"/>
</dbReference>
<keyword evidence="3 5" id="KW-1133">Transmembrane helix</keyword>
<name>A0A9Q1BDC9_HOLLE</name>
<feature type="domain" description="G-protein coupled receptors family 1 profile" evidence="6">
    <location>
        <begin position="22"/>
        <end position="214"/>
    </location>
</feature>
<evidence type="ECO:0000256" key="2">
    <source>
        <dbReference type="ARBA" id="ARBA00022692"/>
    </source>
</evidence>
<dbReference type="Pfam" id="PF00001">
    <property type="entry name" value="7tm_1"/>
    <property type="match status" value="1"/>
</dbReference>
<dbReference type="AlphaFoldDB" id="A0A9Q1BDC9"/>
<organism evidence="7 8">
    <name type="scientific">Holothuria leucospilota</name>
    <name type="common">Black long sea cucumber</name>
    <name type="synonym">Mertensiothuria leucospilota</name>
    <dbReference type="NCBI Taxonomy" id="206669"/>
    <lineage>
        <taxon>Eukaryota</taxon>
        <taxon>Metazoa</taxon>
        <taxon>Echinodermata</taxon>
        <taxon>Eleutherozoa</taxon>
        <taxon>Echinozoa</taxon>
        <taxon>Holothuroidea</taxon>
        <taxon>Aspidochirotacea</taxon>
        <taxon>Aspidochirotida</taxon>
        <taxon>Holothuriidae</taxon>
        <taxon>Holothuria</taxon>
    </lineage>
</organism>
<keyword evidence="4 5" id="KW-0472">Membrane</keyword>
<proteinExistence type="predicted"/>
<dbReference type="GO" id="GO:0004930">
    <property type="term" value="F:G protein-coupled receptor activity"/>
    <property type="evidence" value="ECO:0007669"/>
    <property type="project" value="InterPro"/>
</dbReference>
<dbReference type="Gene3D" id="1.20.1070.10">
    <property type="entry name" value="Rhodopsin 7-helix transmembrane proteins"/>
    <property type="match status" value="1"/>
</dbReference>
<dbReference type="PANTHER" id="PTHR45698">
    <property type="entry name" value="TRACE AMINE-ASSOCIATED RECEPTOR 19N-RELATED"/>
    <property type="match status" value="1"/>
</dbReference>
<accession>A0A9Q1BDC9</accession>
<dbReference type="OrthoDB" id="9447539at2759"/>
<feature type="transmembrane region" description="Helical" evidence="5">
    <location>
        <begin position="109"/>
        <end position="130"/>
    </location>
</feature>
<keyword evidence="2 5" id="KW-0812">Transmembrane</keyword>
<keyword evidence="7" id="KW-0675">Receptor</keyword>
<comment type="subcellular location">
    <subcellularLocation>
        <location evidence="1">Membrane</location>
    </subcellularLocation>
</comment>
<evidence type="ECO:0000256" key="1">
    <source>
        <dbReference type="ARBA" id="ARBA00004370"/>
    </source>
</evidence>
<dbReference type="PANTHER" id="PTHR45698:SF1">
    <property type="entry name" value="TRACE AMINE-ASSOCIATED RECEPTOR 13C-LIKE"/>
    <property type="match status" value="1"/>
</dbReference>
<keyword evidence="8" id="KW-1185">Reference proteome</keyword>
<evidence type="ECO:0000259" key="6">
    <source>
        <dbReference type="PROSITE" id="PS50262"/>
    </source>
</evidence>
<protein>
    <submittedName>
        <fullName evidence="7">Formyl peptide receptor-related sequence 7</fullName>
    </submittedName>
</protein>
<dbReference type="Proteomes" id="UP001152320">
    <property type="component" value="Chromosome 22"/>
</dbReference>
<gene>
    <name evidence="7" type="ORF">HOLleu_40826</name>
</gene>
<feature type="transmembrane region" description="Helical" evidence="5">
    <location>
        <begin position="151"/>
        <end position="173"/>
    </location>
</feature>
<feature type="transmembrane region" description="Helical" evidence="5">
    <location>
        <begin position="20"/>
        <end position="39"/>
    </location>
</feature>
<reference evidence="7" key="1">
    <citation type="submission" date="2021-10" db="EMBL/GenBank/DDBJ databases">
        <title>Tropical sea cucumber genome reveals ecological adaptation and Cuvierian tubules defense mechanism.</title>
        <authorList>
            <person name="Chen T."/>
        </authorList>
    </citation>
    <scope>NUCLEOTIDE SEQUENCE</scope>
    <source>
        <strain evidence="7">Nanhai2018</strain>
        <tissue evidence="7">Muscle</tissue>
    </source>
</reference>
<dbReference type="PROSITE" id="PS50262">
    <property type="entry name" value="G_PROTEIN_RECEP_F1_2"/>
    <property type="match status" value="1"/>
</dbReference>
<dbReference type="GO" id="GO:0016020">
    <property type="term" value="C:membrane"/>
    <property type="evidence" value="ECO:0007669"/>
    <property type="project" value="UniProtKB-SubCell"/>
</dbReference>
<dbReference type="SUPFAM" id="SSF81321">
    <property type="entry name" value="Family A G protein-coupled receptor-like"/>
    <property type="match status" value="1"/>
</dbReference>
<evidence type="ECO:0000256" key="4">
    <source>
        <dbReference type="ARBA" id="ARBA00023136"/>
    </source>
</evidence>
<dbReference type="EMBL" id="JAIZAY010000022">
    <property type="protein sequence ID" value="KAJ8021064.1"/>
    <property type="molecule type" value="Genomic_DNA"/>
</dbReference>
<dbReference type="CDD" id="cd00637">
    <property type="entry name" value="7tm_classA_rhodopsin-like"/>
    <property type="match status" value="1"/>
</dbReference>
<sequence>MPPSPLGRIYCILIHEETLFWVSIKASIFLIMTISIESATAVRKPMLYKNVFCNKCYRRLITLSIWFMAFLTNTHHYFTDVVDDNGKCNSTLGDESGSSIGADAIVVSLYIYGVTYILPLIVMITSYSLTASRLRKNMSKMNRRNSVLMRARYRVIGVVLIDIIVFFVCITPHQLVYLLECFDKEIDVPELYELVNNFDKLLLSIYVCANPIIYTITNPQFRLTLRIIWERITRGNRADSHWISNMPPETSLDLRTQNGCSE</sequence>
<evidence type="ECO:0000313" key="8">
    <source>
        <dbReference type="Proteomes" id="UP001152320"/>
    </source>
</evidence>
<dbReference type="InterPro" id="IPR000276">
    <property type="entry name" value="GPCR_Rhodpsn"/>
</dbReference>
<comment type="caution">
    <text evidence="7">The sequence shown here is derived from an EMBL/GenBank/DDBJ whole genome shotgun (WGS) entry which is preliminary data.</text>
</comment>
<evidence type="ECO:0000256" key="5">
    <source>
        <dbReference type="SAM" id="Phobius"/>
    </source>
</evidence>